<evidence type="ECO:0000256" key="3">
    <source>
        <dbReference type="ARBA" id="ARBA00023002"/>
    </source>
</evidence>
<name>A0A5D0CW26_9BACL</name>
<dbReference type="EMBL" id="VSDO01000001">
    <property type="protein sequence ID" value="TYA14149.1"/>
    <property type="molecule type" value="Genomic_DNA"/>
</dbReference>
<evidence type="ECO:0000256" key="1">
    <source>
        <dbReference type="ARBA" id="ARBA00004496"/>
    </source>
</evidence>
<accession>A0A5D0CW26</accession>
<reference evidence="5 6" key="1">
    <citation type="submission" date="2019-08" db="EMBL/GenBank/DDBJ databases">
        <title>Genome sequencing of Paenibacillus faecis DSM 23593(T).</title>
        <authorList>
            <person name="Kook J.-K."/>
            <person name="Park S.-N."/>
            <person name="Lim Y.K."/>
        </authorList>
    </citation>
    <scope>NUCLEOTIDE SEQUENCE [LARGE SCALE GENOMIC DNA]</scope>
    <source>
        <strain evidence="5 6">DSM 23593</strain>
    </source>
</reference>
<dbReference type="PANTHER" id="PTHR43035">
    <property type="entry name" value="FATTY ACID REPRESSION MUTANT PROTEIN 2-RELATED"/>
    <property type="match status" value="1"/>
</dbReference>
<comment type="subcellular location">
    <subcellularLocation>
        <location evidence="1">Cytoplasm</location>
    </subcellularLocation>
</comment>
<dbReference type="InterPro" id="IPR000415">
    <property type="entry name" value="Nitroreductase-like"/>
</dbReference>
<proteinExistence type="predicted"/>
<dbReference type="OrthoDB" id="9810617at2"/>
<dbReference type="SUPFAM" id="SSF55469">
    <property type="entry name" value="FMN-dependent nitroreductase-like"/>
    <property type="match status" value="1"/>
</dbReference>
<feature type="domain" description="Nitroreductase" evidence="4">
    <location>
        <begin position="8"/>
        <end position="176"/>
    </location>
</feature>
<dbReference type="Pfam" id="PF00881">
    <property type="entry name" value="Nitroreductase"/>
    <property type="match status" value="1"/>
</dbReference>
<dbReference type="GO" id="GO:0016491">
    <property type="term" value="F:oxidoreductase activity"/>
    <property type="evidence" value="ECO:0007669"/>
    <property type="project" value="UniProtKB-KW"/>
</dbReference>
<dbReference type="InterPro" id="IPR029479">
    <property type="entry name" value="Nitroreductase"/>
</dbReference>
<dbReference type="RefSeq" id="WP_148449585.1">
    <property type="nucleotide sequence ID" value="NZ_VSDO01000001.1"/>
</dbReference>
<keyword evidence="6" id="KW-1185">Reference proteome</keyword>
<keyword evidence="2" id="KW-0963">Cytoplasm</keyword>
<dbReference type="Proteomes" id="UP000325218">
    <property type="component" value="Unassembled WGS sequence"/>
</dbReference>
<dbReference type="AlphaFoldDB" id="A0A5D0CW26"/>
<keyword evidence="3" id="KW-0560">Oxidoreductase</keyword>
<dbReference type="GO" id="GO:0034599">
    <property type="term" value="P:cellular response to oxidative stress"/>
    <property type="evidence" value="ECO:0007669"/>
    <property type="project" value="InterPro"/>
</dbReference>
<organism evidence="5 6">
    <name type="scientific">Paenibacillus faecis</name>
    <dbReference type="NCBI Taxonomy" id="862114"/>
    <lineage>
        <taxon>Bacteria</taxon>
        <taxon>Bacillati</taxon>
        <taxon>Bacillota</taxon>
        <taxon>Bacilli</taxon>
        <taxon>Bacillales</taxon>
        <taxon>Paenibacillaceae</taxon>
        <taxon>Paenibacillus</taxon>
    </lineage>
</organism>
<dbReference type="InterPro" id="IPR033877">
    <property type="entry name" value="Frm2/Hbn1"/>
</dbReference>
<evidence type="ECO:0000313" key="5">
    <source>
        <dbReference type="EMBL" id="TYA14149.1"/>
    </source>
</evidence>
<gene>
    <name evidence="5" type="ORF">FRY98_00215</name>
</gene>
<dbReference type="Gene3D" id="3.40.109.10">
    <property type="entry name" value="NADH Oxidase"/>
    <property type="match status" value="1"/>
</dbReference>
<evidence type="ECO:0000256" key="2">
    <source>
        <dbReference type="ARBA" id="ARBA00022490"/>
    </source>
</evidence>
<evidence type="ECO:0000259" key="4">
    <source>
        <dbReference type="Pfam" id="PF00881"/>
    </source>
</evidence>
<evidence type="ECO:0000313" key="6">
    <source>
        <dbReference type="Proteomes" id="UP000325218"/>
    </source>
</evidence>
<protein>
    <submittedName>
        <fullName evidence="5">Nitroreductase family protein</fullName>
    </submittedName>
</protein>
<dbReference type="GO" id="GO:0005737">
    <property type="term" value="C:cytoplasm"/>
    <property type="evidence" value="ECO:0007669"/>
    <property type="project" value="UniProtKB-SubCell"/>
</dbReference>
<dbReference type="CDD" id="cd02140">
    <property type="entry name" value="Frm2-like"/>
    <property type="match status" value="1"/>
</dbReference>
<sequence>MSEFLNAIKKRRSVYALNQEIPVSEDRIEEIVKEAVLHTPSSFNSQSARAVVLFGEQHHKLWDLTKETLRKVVPADSFAPTEEKMASFRSARGTVLFFEDQTVIKGLQDQFAAYAENFPIWSQQSNGMLQFVVWTALAQEGVGASLQHYNPLIDEEVSKEWNVPASWKLIAQMPFGGIAAAPGDKDFAPLDTRLKVFK</sequence>
<comment type="caution">
    <text evidence="5">The sequence shown here is derived from an EMBL/GenBank/DDBJ whole genome shotgun (WGS) entry which is preliminary data.</text>
</comment>
<dbReference type="PANTHER" id="PTHR43035:SF1">
    <property type="entry name" value="FATTY ACID REPRESSION MUTANT PROTEIN 2-RELATED"/>
    <property type="match status" value="1"/>
</dbReference>
<dbReference type="FunFam" id="3.40.109.10:FF:000001">
    <property type="entry name" value="Nitroreductase family"/>
    <property type="match status" value="1"/>
</dbReference>